<protein>
    <submittedName>
        <fullName evidence="4">Hsp70 nucleotide exchange factor fes1</fullName>
    </submittedName>
</protein>
<dbReference type="GO" id="GO:0000774">
    <property type="term" value="F:adenyl-nucleotide exchange factor activity"/>
    <property type="evidence" value="ECO:0007669"/>
    <property type="project" value="TreeGrafter"/>
</dbReference>
<accession>A0A9W8E3K1</accession>
<keyword evidence="2" id="KW-0677">Repeat</keyword>
<evidence type="ECO:0000256" key="1">
    <source>
        <dbReference type="ARBA" id="ARBA00011045"/>
    </source>
</evidence>
<name>A0A9W8E3K1_9FUNG</name>
<dbReference type="AlphaFoldDB" id="A0A9W8E3K1"/>
<feature type="domain" description="Nucleotide exchange factor Fes1" evidence="3">
    <location>
        <begin position="1"/>
        <end position="88"/>
    </location>
</feature>
<comment type="caution">
    <text evidence="4">The sequence shown here is derived from an EMBL/GenBank/DDBJ whole genome shotgun (WGS) entry which is preliminary data.</text>
</comment>
<dbReference type="Proteomes" id="UP001150569">
    <property type="component" value="Unassembled WGS sequence"/>
</dbReference>
<comment type="similarity">
    <text evidence="1">Belongs to the FES1 family.</text>
</comment>
<organism evidence="4 5">
    <name type="scientific">Tieghemiomyces parasiticus</name>
    <dbReference type="NCBI Taxonomy" id="78921"/>
    <lineage>
        <taxon>Eukaryota</taxon>
        <taxon>Fungi</taxon>
        <taxon>Fungi incertae sedis</taxon>
        <taxon>Zoopagomycota</taxon>
        <taxon>Kickxellomycotina</taxon>
        <taxon>Dimargaritomycetes</taxon>
        <taxon>Dimargaritales</taxon>
        <taxon>Dimargaritaceae</taxon>
        <taxon>Tieghemiomyces</taxon>
    </lineage>
</organism>
<dbReference type="EMBL" id="JANBPT010000007">
    <property type="protein sequence ID" value="KAJ1930433.1"/>
    <property type="molecule type" value="Genomic_DNA"/>
</dbReference>
<dbReference type="OrthoDB" id="10250458at2759"/>
<evidence type="ECO:0000256" key="2">
    <source>
        <dbReference type="ARBA" id="ARBA00022737"/>
    </source>
</evidence>
<evidence type="ECO:0000313" key="5">
    <source>
        <dbReference type="Proteomes" id="UP001150569"/>
    </source>
</evidence>
<dbReference type="InterPro" id="IPR050693">
    <property type="entry name" value="Hsp70_NEF-Inhibitors"/>
</dbReference>
<dbReference type="PANTHER" id="PTHR19316">
    <property type="entry name" value="PROTEIN FOLDING REGULATOR"/>
    <property type="match status" value="1"/>
</dbReference>
<reference evidence="4" key="1">
    <citation type="submission" date="2022-07" db="EMBL/GenBank/DDBJ databases">
        <title>Phylogenomic reconstructions and comparative analyses of Kickxellomycotina fungi.</title>
        <authorList>
            <person name="Reynolds N.K."/>
            <person name="Stajich J.E."/>
            <person name="Barry K."/>
            <person name="Grigoriev I.V."/>
            <person name="Crous P."/>
            <person name="Smith M.E."/>
        </authorList>
    </citation>
    <scope>NUCLEOTIDE SEQUENCE</scope>
    <source>
        <strain evidence="4">RSA 861</strain>
    </source>
</reference>
<sequence>MERLLQWAILNSATEGEDAPNRPSTTPAAPRRDLDPAVIDHILGKDDSVRMREAFATIQDPTIDLDTKESAFEDLELLVGQIDNANNLVPLGLWESLLTLLRDPEPVIRSNAAWICGTAIQNNPTGQAHFQQIDGLASIMPLLQDAASQLTQFPGTAAESTSATKDQRAREIVEVQSKALFCISAYIRQFSPGLQDFIGRHGLARLQAALRDNPNGPGAYKLRRRIYFLLFSLAQVPEYQPAFNQRLVKEGYVDLLADQIANLLAHSEETDTLVNALQLLVGLHAEANPAVDNEQQQPPEGTPGLAEYGVPQVTPTSTPVVVLPQLADTLRKYPGLVEAIRTLQGSTSDRDLVPEETWEVISSAMAQL</sequence>
<dbReference type="Gene3D" id="1.25.10.10">
    <property type="entry name" value="Leucine-rich Repeat Variant"/>
    <property type="match status" value="1"/>
</dbReference>
<dbReference type="SUPFAM" id="SSF48371">
    <property type="entry name" value="ARM repeat"/>
    <property type="match status" value="1"/>
</dbReference>
<dbReference type="InterPro" id="IPR016024">
    <property type="entry name" value="ARM-type_fold"/>
</dbReference>
<keyword evidence="5" id="KW-1185">Reference proteome</keyword>
<dbReference type="Pfam" id="PF08609">
    <property type="entry name" value="Fes1"/>
    <property type="match status" value="1"/>
</dbReference>
<dbReference type="PANTHER" id="PTHR19316:SF18">
    <property type="entry name" value="HSP70-BINDING PROTEIN 1"/>
    <property type="match status" value="1"/>
</dbReference>
<dbReference type="GO" id="GO:0005783">
    <property type="term" value="C:endoplasmic reticulum"/>
    <property type="evidence" value="ECO:0007669"/>
    <property type="project" value="TreeGrafter"/>
</dbReference>
<evidence type="ECO:0000313" key="4">
    <source>
        <dbReference type="EMBL" id="KAJ1930433.1"/>
    </source>
</evidence>
<evidence type="ECO:0000259" key="3">
    <source>
        <dbReference type="Pfam" id="PF08609"/>
    </source>
</evidence>
<gene>
    <name evidence="4" type="primary">FES1_1</name>
    <name evidence="4" type="ORF">IWQ60_000299</name>
</gene>
<dbReference type="InterPro" id="IPR011989">
    <property type="entry name" value="ARM-like"/>
</dbReference>
<dbReference type="InterPro" id="IPR013918">
    <property type="entry name" value="Nucleotide_exch_fac_Fes1"/>
</dbReference>
<proteinExistence type="inferred from homology"/>